<dbReference type="Proteomes" id="UP000028252">
    <property type="component" value="Unassembled WGS sequence"/>
</dbReference>
<dbReference type="Gene3D" id="2.30.270.10">
    <property type="entry name" value="duf1285 protein"/>
    <property type="match status" value="1"/>
</dbReference>
<comment type="caution">
    <text evidence="4">The sequence shown here is derived from an EMBL/GenBank/DDBJ whole genome shotgun (WGS) entry which is preliminary data.</text>
</comment>
<dbReference type="PIRSF" id="PIRSF029557">
    <property type="entry name" value="UCP029557"/>
    <property type="match status" value="1"/>
</dbReference>
<feature type="compositionally biased region" description="Polar residues" evidence="1">
    <location>
        <begin position="1"/>
        <end position="10"/>
    </location>
</feature>
<keyword evidence="5" id="KW-1185">Reference proteome</keyword>
<gene>
    <name evidence="4" type="ORF">ADIMK_2998</name>
</gene>
<dbReference type="STRING" id="1232683.ADIMK_2998"/>
<evidence type="ECO:0000313" key="4">
    <source>
        <dbReference type="EMBL" id="KEA62889.1"/>
    </source>
</evidence>
<sequence length="186" mass="21284">MSGFDLSNLSRDIDPQEEKTPPLEKWNPEFCGDIDMRIARDGTWFHEGTPIGRKPMVKMFSRVLWQEDGRYFLKTPVEKVGIQVDDLPFLFVDLEVVEGDKGQELHFRSSTDDHVVAGPEHPLVVTQNSDTDQPEPALLVRFGMYGRINRNVFYRLVEMATPEPCTEGGEELVLYSSGERFSLGRY</sequence>
<evidence type="ECO:0000259" key="2">
    <source>
        <dbReference type="Pfam" id="PF06938"/>
    </source>
</evidence>
<dbReference type="InterPro" id="IPR048342">
    <property type="entry name" value="DUF1285_C"/>
</dbReference>
<dbReference type="eggNOG" id="COG3816">
    <property type="taxonomic scope" value="Bacteria"/>
</dbReference>
<dbReference type="InterPro" id="IPR010707">
    <property type="entry name" value="DUF1285"/>
</dbReference>
<dbReference type="InterPro" id="IPR048341">
    <property type="entry name" value="DUF1285_N"/>
</dbReference>
<accession>A0A081FWI4</accession>
<evidence type="ECO:0000256" key="1">
    <source>
        <dbReference type="SAM" id="MobiDB-lite"/>
    </source>
</evidence>
<dbReference type="AlphaFoldDB" id="A0A081FWI4"/>
<protein>
    <submittedName>
        <fullName evidence="4">Proteophosphoglycan</fullName>
    </submittedName>
</protein>
<dbReference type="Gene3D" id="3.10.540.10">
    <property type="entry name" value="duf1285 like domain"/>
    <property type="match status" value="1"/>
</dbReference>
<feature type="region of interest" description="Disordered" evidence="1">
    <location>
        <begin position="1"/>
        <end position="26"/>
    </location>
</feature>
<dbReference type="InterPro" id="IPR023361">
    <property type="entry name" value="DUF1285_beta_roll_sf"/>
</dbReference>
<dbReference type="EMBL" id="JMQN01000045">
    <property type="protein sequence ID" value="KEA62889.1"/>
    <property type="molecule type" value="Genomic_DNA"/>
</dbReference>
<feature type="compositionally biased region" description="Basic and acidic residues" evidence="1">
    <location>
        <begin position="11"/>
        <end position="22"/>
    </location>
</feature>
<feature type="domain" description="DUF1285" evidence="2">
    <location>
        <begin position="21"/>
        <end position="86"/>
    </location>
</feature>
<dbReference type="PATRIC" id="fig|1232683.4.peg.2949"/>
<dbReference type="OrthoDB" id="3078366at2"/>
<name>A0A081FWI4_9GAMM</name>
<proteinExistence type="predicted"/>
<evidence type="ECO:0000259" key="3">
    <source>
        <dbReference type="Pfam" id="PF21028"/>
    </source>
</evidence>
<organism evidence="4 5">
    <name type="scientific">Marinobacterium lacunae</name>
    <dbReference type="NCBI Taxonomy" id="1232683"/>
    <lineage>
        <taxon>Bacteria</taxon>
        <taxon>Pseudomonadati</taxon>
        <taxon>Pseudomonadota</taxon>
        <taxon>Gammaproteobacteria</taxon>
        <taxon>Oceanospirillales</taxon>
        <taxon>Oceanospirillaceae</taxon>
        <taxon>Marinobacterium</taxon>
    </lineage>
</organism>
<dbReference type="Pfam" id="PF21028">
    <property type="entry name" value="DUF1285_C"/>
    <property type="match status" value="1"/>
</dbReference>
<reference evidence="4 5" key="1">
    <citation type="submission" date="2014-04" db="EMBL/GenBank/DDBJ databases">
        <title>Marinobacterium kochiensis sp. nov., isolated from sediment sample collected from Kochi backwaters in Kerala, India.</title>
        <authorList>
            <person name="Singh A."/>
            <person name="Pinnaka A.K."/>
        </authorList>
    </citation>
    <scope>NUCLEOTIDE SEQUENCE [LARGE SCALE GENOMIC DNA]</scope>
    <source>
        <strain evidence="4 5">AK27</strain>
    </source>
</reference>
<evidence type="ECO:0000313" key="5">
    <source>
        <dbReference type="Proteomes" id="UP000028252"/>
    </source>
</evidence>
<dbReference type="RefSeq" id="WP_036189935.1">
    <property type="nucleotide sequence ID" value="NZ_JMQN01000045.1"/>
</dbReference>
<feature type="domain" description="DUF1285" evidence="3">
    <location>
        <begin position="88"/>
        <end position="183"/>
    </location>
</feature>
<dbReference type="Pfam" id="PF06938">
    <property type="entry name" value="DUF1285_N"/>
    <property type="match status" value="1"/>
</dbReference>